<protein>
    <submittedName>
        <fullName evidence="2">Glycosyltransferase</fullName>
    </submittedName>
</protein>
<reference evidence="2" key="1">
    <citation type="journal article" date="2021" name="PeerJ">
        <title>Extensive microbial diversity within the chicken gut microbiome revealed by metagenomics and culture.</title>
        <authorList>
            <person name="Gilroy R."/>
            <person name="Ravi A."/>
            <person name="Getino M."/>
            <person name="Pursley I."/>
            <person name="Horton D.L."/>
            <person name="Alikhan N.F."/>
            <person name="Baker D."/>
            <person name="Gharbi K."/>
            <person name="Hall N."/>
            <person name="Watson M."/>
            <person name="Adriaenssens E.M."/>
            <person name="Foster-Nyarko E."/>
            <person name="Jarju S."/>
            <person name="Secka A."/>
            <person name="Antonio M."/>
            <person name="Oren A."/>
            <person name="Chaudhuri R.R."/>
            <person name="La Ragione R."/>
            <person name="Hildebrand F."/>
            <person name="Pallen M.J."/>
        </authorList>
    </citation>
    <scope>NUCLEOTIDE SEQUENCE</scope>
    <source>
        <strain evidence="2">ChiSxjej1B13-11762</strain>
    </source>
</reference>
<sequence>MAKCIFYTYAYNAEKTLERAVGSVLAQEGDFVYYLMDNGSTDQKTGEMIQRLAAEDSRIIPLRNRQNQVWEPGVIWWEIARQHDPDDVLCFLDADDTYHSYFLKTMLEFLEEEQLDIAVCGSDFLNAATGERIGARSRQSDLLIRGHGFSYYFPQYHQYMRTLWGKLYRMSLFQDMEYTHFLPFTYGSDTLITSEAFLRASRIGIKSGTLHEYYMSPTSVSYQSGEGRAEALEPLYNVPETLLEAKCGRITDRNRDFLTCVYLNDTKDALRIILKAEDPVGKKLDSLALIFGSRPMLLSLAAPSQKQGVMADEVRRLMPEILEFVRSWLLSLDEVPDEKVDVFCQVGECVCGALGDQAGEQFFRQLRK</sequence>
<dbReference type="InterPro" id="IPR029044">
    <property type="entry name" value="Nucleotide-diphossugar_trans"/>
</dbReference>
<dbReference type="AlphaFoldDB" id="A0A9D1RCZ0"/>
<dbReference type="Proteomes" id="UP000824263">
    <property type="component" value="Unassembled WGS sequence"/>
</dbReference>
<dbReference type="EMBL" id="DXGF01000190">
    <property type="protein sequence ID" value="HIW84788.1"/>
    <property type="molecule type" value="Genomic_DNA"/>
</dbReference>
<dbReference type="Gene3D" id="3.90.550.10">
    <property type="entry name" value="Spore Coat Polysaccharide Biosynthesis Protein SpsA, Chain A"/>
    <property type="match status" value="1"/>
</dbReference>
<dbReference type="CDD" id="cd00761">
    <property type="entry name" value="Glyco_tranf_GTA_type"/>
    <property type="match status" value="1"/>
</dbReference>
<organism evidence="2 3">
    <name type="scientific">Candidatus Dorea gallistercoris</name>
    <dbReference type="NCBI Taxonomy" id="2838542"/>
    <lineage>
        <taxon>Bacteria</taxon>
        <taxon>Bacillati</taxon>
        <taxon>Bacillota</taxon>
        <taxon>Clostridia</taxon>
        <taxon>Lachnospirales</taxon>
        <taxon>Lachnospiraceae</taxon>
        <taxon>Dorea</taxon>
    </lineage>
</organism>
<reference evidence="2" key="2">
    <citation type="submission" date="2021-04" db="EMBL/GenBank/DDBJ databases">
        <authorList>
            <person name="Gilroy R."/>
        </authorList>
    </citation>
    <scope>NUCLEOTIDE SEQUENCE</scope>
    <source>
        <strain evidence="2">ChiSxjej1B13-11762</strain>
    </source>
</reference>
<dbReference type="InterPro" id="IPR001173">
    <property type="entry name" value="Glyco_trans_2-like"/>
</dbReference>
<feature type="domain" description="Glycosyltransferase 2-like" evidence="1">
    <location>
        <begin position="10"/>
        <end position="169"/>
    </location>
</feature>
<gene>
    <name evidence="2" type="ORF">H9873_10785</name>
</gene>
<proteinExistence type="predicted"/>
<comment type="caution">
    <text evidence="2">The sequence shown here is derived from an EMBL/GenBank/DDBJ whole genome shotgun (WGS) entry which is preliminary data.</text>
</comment>
<dbReference type="GO" id="GO:0016758">
    <property type="term" value="F:hexosyltransferase activity"/>
    <property type="evidence" value="ECO:0007669"/>
    <property type="project" value="UniProtKB-ARBA"/>
</dbReference>
<evidence type="ECO:0000313" key="3">
    <source>
        <dbReference type="Proteomes" id="UP000824263"/>
    </source>
</evidence>
<accession>A0A9D1RCZ0</accession>
<dbReference type="Pfam" id="PF00535">
    <property type="entry name" value="Glycos_transf_2"/>
    <property type="match status" value="1"/>
</dbReference>
<dbReference type="PANTHER" id="PTHR22916">
    <property type="entry name" value="GLYCOSYLTRANSFERASE"/>
    <property type="match status" value="1"/>
</dbReference>
<dbReference type="SUPFAM" id="SSF53448">
    <property type="entry name" value="Nucleotide-diphospho-sugar transferases"/>
    <property type="match status" value="1"/>
</dbReference>
<evidence type="ECO:0000259" key="1">
    <source>
        <dbReference type="Pfam" id="PF00535"/>
    </source>
</evidence>
<evidence type="ECO:0000313" key="2">
    <source>
        <dbReference type="EMBL" id="HIW84788.1"/>
    </source>
</evidence>
<dbReference type="PANTHER" id="PTHR22916:SF3">
    <property type="entry name" value="UDP-GLCNAC:BETAGAL BETA-1,3-N-ACETYLGLUCOSAMINYLTRANSFERASE-LIKE PROTEIN 1"/>
    <property type="match status" value="1"/>
</dbReference>
<name>A0A9D1RCZ0_9FIRM</name>